<evidence type="ECO:0000313" key="2">
    <source>
        <dbReference type="EMBL" id="EIC23863.1"/>
    </source>
</evidence>
<dbReference type="HOGENOM" id="CLU_070057_1_0_6"/>
<protein>
    <submittedName>
        <fullName evidence="2">Uncharacterized protein</fullName>
    </submittedName>
</protein>
<dbReference type="OrthoDB" id="8557243at2"/>
<keyword evidence="3" id="KW-1185">Reference proteome</keyword>
<evidence type="ECO:0000256" key="1">
    <source>
        <dbReference type="SAM" id="Coils"/>
    </source>
</evidence>
<evidence type="ECO:0000313" key="3">
    <source>
        <dbReference type="Proteomes" id="UP000002964"/>
    </source>
</evidence>
<sequence length="335" mass="37036">MKLFQSIFGGGEKIGAYPESLIKMATERAVDGTDSRLRLLPGYAKRLRKPVIRAIDHVVALVEGIPAPVAATRNSYSAEPRLAALFSSAPEMLNIFSRDPKLAAFLSGLGGGAVPRVTALLLAERMEKRTLGMDLVGDQVRHDVQQTVVNFNEHRIVDPNTSEADMRRQLMRRAFDHLLSLALSRIAEARVERADLTRQRDLLRRKLTTLERGGWGFDAQEGEHPDPATLMTELDAITAQLGSIGSDAGVLRAHLDIVAEFLGEADGQLLTDEITLYLDPMNIQRDARDPSARRIVLQELRNAQGRTAVMLPIAIAPTELPPREDFVTAAQRYLY</sequence>
<dbReference type="AlphaFoldDB" id="H8YW72"/>
<dbReference type="STRING" id="631362.Thi970DRAFT_00378"/>
<dbReference type="eggNOG" id="COG5380">
    <property type="taxonomic scope" value="Bacteria"/>
</dbReference>
<reference evidence="2 3" key="2">
    <citation type="submission" date="2011-11" db="EMBL/GenBank/DDBJ databases">
        <authorList>
            <consortium name="US DOE Joint Genome Institute"/>
            <person name="Lucas S."/>
            <person name="Han J."/>
            <person name="Lapidus A."/>
            <person name="Cheng J.-F."/>
            <person name="Goodwin L."/>
            <person name="Pitluck S."/>
            <person name="Peters L."/>
            <person name="Ovchinnikova G."/>
            <person name="Zhang X."/>
            <person name="Detter J.C."/>
            <person name="Han C."/>
            <person name="Tapia R."/>
            <person name="Land M."/>
            <person name="Hauser L."/>
            <person name="Kyrpides N."/>
            <person name="Ivanova N."/>
            <person name="Pagani I."/>
            <person name="Vogl K."/>
            <person name="Liu Z."/>
            <person name="Overmann J."/>
            <person name="Frigaard N.-U."/>
            <person name="Bryant D."/>
            <person name="Woyke T."/>
        </authorList>
    </citation>
    <scope>NUCLEOTIDE SEQUENCE [LARGE SCALE GENOMIC DNA]</scope>
    <source>
        <strain evidence="2 3">970</strain>
    </source>
</reference>
<reference evidence="3" key="1">
    <citation type="submission" date="2011-06" db="EMBL/GenBank/DDBJ databases">
        <authorList>
            <consortium name="US DOE Joint Genome Institute (JGI-PGF)"/>
            <person name="Lucas S."/>
            <person name="Han J."/>
            <person name="Lapidus A."/>
            <person name="Cheng J.-F."/>
            <person name="Goodwin L."/>
            <person name="Pitluck S."/>
            <person name="Peters L."/>
            <person name="Land M.L."/>
            <person name="Hauser L."/>
            <person name="Vogl K."/>
            <person name="Liu Z."/>
            <person name="Overmann J."/>
            <person name="Frigaard N.-U."/>
            <person name="Bryant D.A."/>
            <person name="Woyke T.J."/>
        </authorList>
    </citation>
    <scope>NUCLEOTIDE SEQUENCE [LARGE SCALE GENOMIC DNA]</scope>
    <source>
        <strain evidence="3">970</strain>
    </source>
</reference>
<dbReference type="Proteomes" id="UP000002964">
    <property type="component" value="Unassembled WGS sequence"/>
</dbReference>
<accession>H8YW72</accession>
<gene>
    <name evidence="2" type="ORF">Thi970DRAFT_00378</name>
</gene>
<name>H8YW72_9GAMM</name>
<dbReference type="RefSeq" id="WP_009146837.1">
    <property type="nucleotide sequence ID" value="NZ_CP121471.1"/>
</dbReference>
<dbReference type="EMBL" id="JH603164">
    <property type="protein sequence ID" value="EIC23863.1"/>
    <property type="molecule type" value="Genomic_DNA"/>
</dbReference>
<proteinExistence type="predicted"/>
<feature type="coiled-coil region" evidence="1">
    <location>
        <begin position="179"/>
        <end position="213"/>
    </location>
</feature>
<organism evidence="2 3">
    <name type="scientific">Thiorhodovibrio frisius</name>
    <dbReference type="NCBI Taxonomy" id="631362"/>
    <lineage>
        <taxon>Bacteria</taxon>
        <taxon>Pseudomonadati</taxon>
        <taxon>Pseudomonadota</taxon>
        <taxon>Gammaproteobacteria</taxon>
        <taxon>Chromatiales</taxon>
        <taxon>Chromatiaceae</taxon>
        <taxon>Thiorhodovibrio</taxon>
    </lineage>
</organism>
<keyword evidence="1" id="KW-0175">Coiled coil</keyword>